<evidence type="ECO:0000256" key="2">
    <source>
        <dbReference type="SAM" id="SignalP"/>
    </source>
</evidence>
<organism evidence="3 4">
    <name type="scientific">Galerina marginata (strain CBS 339.88)</name>
    <dbReference type="NCBI Taxonomy" id="685588"/>
    <lineage>
        <taxon>Eukaryota</taxon>
        <taxon>Fungi</taxon>
        <taxon>Dikarya</taxon>
        <taxon>Basidiomycota</taxon>
        <taxon>Agaricomycotina</taxon>
        <taxon>Agaricomycetes</taxon>
        <taxon>Agaricomycetidae</taxon>
        <taxon>Agaricales</taxon>
        <taxon>Agaricineae</taxon>
        <taxon>Strophariaceae</taxon>
        <taxon>Galerina</taxon>
    </lineage>
</organism>
<feature type="chain" id="PRO_5001646179" description="Extracellular membrane protein CFEM domain-containing protein" evidence="2">
    <location>
        <begin position="20"/>
        <end position="261"/>
    </location>
</feature>
<evidence type="ECO:0000256" key="1">
    <source>
        <dbReference type="SAM" id="MobiDB-lite"/>
    </source>
</evidence>
<dbReference type="AlphaFoldDB" id="A0A067SVA1"/>
<evidence type="ECO:0008006" key="5">
    <source>
        <dbReference type="Google" id="ProtNLM"/>
    </source>
</evidence>
<protein>
    <recommendedName>
        <fullName evidence="5">Extracellular membrane protein CFEM domain-containing protein</fullName>
    </recommendedName>
</protein>
<reference evidence="4" key="1">
    <citation type="journal article" date="2014" name="Proc. Natl. Acad. Sci. U.S.A.">
        <title>Extensive sampling of basidiomycete genomes demonstrates inadequacy of the white-rot/brown-rot paradigm for wood decay fungi.</title>
        <authorList>
            <person name="Riley R."/>
            <person name="Salamov A.A."/>
            <person name="Brown D.W."/>
            <person name="Nagy L.G."/>
            <person name="Floudas D."/>
            <person name="Held B.W."/>
            <person name="Levasseur A."/>
            <person name="Lombard V."/>
            <person name="Morin E."/>
            <person name="Otillar R."/>
            <person name="Lindquist E.A."/>
            <person name="Sun H."/>
            <person name="LaButti K.M."/>
            <person name="Schmutz J."/>
            <person name="Jabbour D."/>
            <person name="Luo H."/>
            <person name="Baker S.E."/>
            <person name="Pisabarro A.G."/>
            <person name="Walton J.D."/>
            <person name="Blanchette R.A."/>
            <person name="Henrissat B."/>
            <person name="Martin F."/>
            <person name="Cullen D."/>
            <person name="Hibbett D.S."/>
            <person name="Grigoriev I.V."/>
        </authorList>
    </citation>
    <scope>NUCLEOTIDE SEQUENCE [LARGE SCALE GENOMIC DNA]</scope>
    <source>
        <strain evidence="4">CBS 339.88</strain>
    </source>
</reference>
<gene>
    <name evidence="3" type="ORF">GALMADRAFT_143882</name>
</gene>
<evidence type="ECO:0000313" key="4">
    <source>
        <dbReference type="Proteomes" id="UP000027222"/>
    </source>
</evidence>
<feature type="compositionally biased region" description="Polar residues" evidence="1">
    <location>
        <begin position="222"/>
        <end position="241"/>
    </location>
</feature>
<dbReference type="HOGENOM" id="CLU_1065767_0_0_1"/>
<sequence>MRSLTVLSLALVSVVGAAGRLQSRNERLLFKRQASSADPCTNTCTPFITAATPCNNAASCLCTAAIIKDLQTCLNCLAAEGNAASLAADVTDVNQKCASAGLTVTIPASGGGTSGGAGGVAGTGAGSGAGIPASTGAGIGGSQPSFTPQAGIPSATPDAGPGSAAPTSVPVPSSGTGSTGSGSATDGSSGSAAGGSSGGLTGGTADPAGGTGAGDSGTTGSQDQTGNSQPGQQASGANSSVKKTRVIENVVGLMLVMALLM</sequence>
<dbReference type="OrthoDB" id="2564568at2759"/>
<feature type="region of interest" description="Disordered" evidence="1">
    <location>
        <begin position="133"/>
        <end position="241"/>
    </location>
</feature>
<dbReference type="Proteomes" id="UP000027222">
    <property type="component" value="Unassembled WGS sequence"/>
</dbReference>
<dbReference type="EMBL" id="KL142392">
    <property type="protein sequence ID" value="KDR71629.1"/>
    <property type="molecule type" value="Genomic_DNA"/>
</dbReference>
<feature type="compositionally biased region" description="Low complexity" evidence="1">
    <location>
        <begin position="161"/>
        <end position="191"/>
    </location>
</feature>
<keyword evidence="2" id="KW-0732">Signal</keyword>
<feature type="compositionally biased region" description="Gly residues" evidence="1">
    <location>
        <begin position="192"/>
        <end position="202"/>
    </location>
</feature>
<accession>A0A067SVA1</accession>
<evidence type="ECO:0000313" key="3">
    <source>
        <dbReference type="EMBL" id="KDR71629.1"/>
    </source>
</evidence>
<name>A0A067SVA1_GALM3</name>
<feature type="signal peptide" evidence="2">
    <location>
        <begin position="1"/>
        <end position="19"/>
    </location>
</feature>
<keyword evidence="4" id="KW-1185">Reference proteome</keyword>
<proteinExistence type="predicted"/>